<reference evidence="2" key="1">
    <citation type="submission" date="2022-11" db="UniProtKB">
        <authorList>
            <consortium name="WormBaseParasite"/>
        </authorList>
    </citation>
    <scope>IDENTIFICATION</scope>
</reference>
<dbReference type="AlphaFoldDB" id="A0A915B166"/>
<evidence type="ECO:0000313" key="2">
    <source>
        <dbReference type="WBParaSite" id="PgR021_g049_t01"/>
    </source>
</evidence>
<sequence>AVWIGDDSRSSVAVTGELFIGEGDSFFRISCAVAKTDTDRDFVSSSKCVGVLVATIGCAISSTCSDINRCS</sequence>
<accession>A0A915B166</accession>
<name>A0A915B166_PARUN</name>
<keyword evidence="1" id="KW-1185">Reference proteome</keyword>
<evidence type="ECO:0000313" key="1">
    <source>
        <dbReference type="Proteomes" id="UP000887569"/>
    </source>
</evidence>
<proteinExistence type="predicted"/>
<organism evidence="1 2">
    <name type="scientific">Parascaris univalens</name>
    <name type="common">Nematode worm</name>
    <dbReference type="NCBI Taxonomy" id="6257"/>
    <lineage>
        <taxon>Eukaryota</taxon>
        <taxon>Metazoa</taxon>
        <taxon>Ecdysozoa</taxon>
        <taxon>Nematoda</taxon>
        <taxon>Chromadorea</taxon>
        <taxon>Rhabditida</taxon>
        <taxon>Spirurina</taxon>
        <taxon>Ascaridomorpha</taxon>
        <taxon>Ascaridoidea</taxon>
        <taxon>Ascarididae</taxon>
        <taxon>Parascaris</taxon>
    </lineage>
</organism>
<protein>
    <submittedName>
        <fullName evidence="2">Uncharacterized protein</fullName>
    </submittedName>
</protein>
<dbReference type="WBParaSite" id="PgR021_g049_t01">
    <property type="protein sequence ID" value="PgR021_g049_t01"/>
    <property type="gene ID" value="PgR021_g049"/>
</dbReference>
<dbReference type="Proteomes" id="UP000887569">
    <property type="component" value="Unplaced"/>
</dbReference>